<evidence type="ECO:0000259" key="3">
    <source>
        <dbReference type="Pfam" id="PF01979"/>
    </source>
</evidence>
<dbReference type="InterPro" id="IPR006680">
    <property type="entry name" value="Amidohydro-rel"/>
</dbReference>
<evidence type="ECO:0000313" key="4">
    <source>
        <dbReference type="EMBL" id="GAM35252.1"/>
    </source>
</evidence>
<feature type="domain" description="Amidohydrolase-related" evidence="3">
    <location>
        <begin position="157"/>
        <end position="506"/>
    </location>
</feature>
<dbReference type="PANTHER" id="PTHR43135">
    <property type="entry name" value="ALPHA-D-RIBOSE 1-METHYLPHOSPHONATE 5-TRIPHOSPHATE DIPHOSPHATASE"/>
    <property type="match status" value="1"/>
</dbReference>
<evidence type="ECO:0000313" key="5">
    <source>
        <dbReference type="Proteomes" id="UP000053095"/>
    </source>
</evidence>
<proteinExistence type="predicted"/>
<dbReference type="AlphaFoldDB" id="A0A6V8H4T4"/>
<dbReference type="SUPFAM" id="SSF51338">
    <property type="entry name" value="Composite domain of metallo-dependent hydrolases"/>
    <property type="match status" value="1"/>
</dbReference>
<keyword evidence="5" id="KW-1185">Reference proteome</keyword>
<dbReference type="EMBL" id="DF933813">
    <property type="protein sequence ID" value="GAM35252.1"/>
    <property type="molecule type" value="Genomic_DNA"/>
</dbReference>
<sequence length="942" mass="104082">MKQLSDNVIWRQHGKAPEDWGKLIRYAGSLVFAVAAIFYLQNAITNVFQWQSHFNRLEDQSISLSELEYGRYRCLQDQQRPMVDYGLASKRLASLSKDTISNRVILKNTTIIDGDGKTSSNMTIVLRGSIIEQIHSSNEFIDDLADGGVIMDAAGRYVSPGLIEMHSHVGVRSLPQLWASEDVTETSAPVTSWARAIDGYKSNDLAIDLIASGGVTTSLVLTGAQNIISGEGYVFKMKRNDSPYSMLVNTSHDTNGKPQRYLKAALGENVKKTFQHRLGGPVTREGVSYHLRHALEAAKHLKQQQDVWCDSTKTKNSRNRLVHDPYPESLELQTLVDLLRGDIRLNVHCYETEDFYSLFDHSDEFGFNVSAVHHALASHLMIDELKSRQVAVATFADEWGFKPELYDTSFYLPKYLVDAGIPLALTTDHPAGYGKLLTYQAQVAYHYGVDADHAIASLTGVPAKALGLDNRIGYIRPGFDADLVVWNKHPLQLGATPLLVSINGDVVINATESLWTGIHPASDQSKGPPPQRTQKQNDPSACSPGQNDLVVQGITSDFFNDNNPDMEDKQHTNGTGTAVIRNGELVCVGKHHCRTLAQSLVRENHVPVLNVTDGYVLPGLTLLTRQYGLGEIPYEDSTMDGKHTEENLDHIVFARNGLRFGEQHLERCHRKGVTRLITAPLTDGFFHGMGAAFRTGASSVLDINAITCPECALHFTIGHEAKTKAISTISQQLQLLEEILTVRATSRPEYERAARGQLPVVVTTDHKDIIAQLIKLKRKTGANIIIVGGAEAHLVARELAEIELPVILWPGLCLPLTWDQRRCLVGPPLTPLSNAEALLQAGVLLGLGNWDYRQRHAEDALWEARWALGAVGKHSDALDMVSRNIDKMFGLRGSMEDVVIYEGNPFEFGASVAVVLEAGGIQRCWPEIEPPRFGYQPGGWKV</sequence>
<keyword evidence="2" id="KW-0472">Membrane</keyword>
<dbReference type="GO" id="GO:0016810">
    <property type="term" value="F:hydrolase activity, acting on carbon-nitrogen (but not peptide) bonds"/>
    <property type="evidence" value="ECO:0007669"/>
    <property type="project" value="InterPro"/>
</dbReference>
<dbReference type="InterPro" id="IPR051781">
    <property type="entry name" value="Metallo-dep_Hydrolase"/>
</dbReference>
<reference evidence="5" key="1">
    <citation type="journal article" date="2015" name="Genome Announc.">
        <title>Draft genome sequence of Talaromyces cellulolyticus strain Y-94, a source of lignocellulosic biomass-degrading enzymes.</title>
        <authorList>
            <person name="Fujii T."/>
            <person name="Koike H."/>
            <person name="Sawayama S."/>
            <person name="Yano S."/>
            <person name="Inoue H."/>
        </authorList>
    </citation>
    <scope>NUCLEOTIDE SEQUENCE [LARGE SCALE GENOMIC DNA]</scope>
    <source>
        <strain evidence="5">Y-94</strain>
    </source>
</reference>
<dbReference type="InterPro" id="IPR011059">
    <property type="entry name" value="Metal-dep_hydrolase_composite"/>
</dbReference>
<dbReference type="InterPro" id="IPR032466">
    <property type="entry name" value="Metal_Hydrolase"/>
</dbReference>
<dbReference type="Gene3D" id="3.20.20.140">
    <property type="entry name" value="Metal-dependent hydrolases"/>
    <property type="match status" value="2"/>
</dbReference>
<keyword evidence="2" id="KW-0812">Transmembrane</keyword>
<organism evidence="4 5">
    <name type="scientific">Talaromyces pinophilus</name>
    <name type="common">Penicillium pinophilum</name>
    <dbReference type="NCBI Taxonomy" id="128442"/>
    <lineage>
        <taxon>Eukaryota</taxon>
        <taxon>Fungi</taxon>
        <taxon>Dikarya</taxon>
        <taxon>Ascomycota</taxon>
        <taxon>Pezizomycotina</taxon>
        <taxon>Eurotiomycetes</taxon>
        <taxon>Eurotiomycetidae</taxon>
        <taxon>Eurotiales</taxon>
        <taxon>Trichocomaceae</taxon>
        <taxon>Talaromyces</taxon>
        <taxon>Talaromyces sect. Talaromyces</taxon>
    </lineage>
</organism>
<dbReference type="Pfam" id="PF01979">
    <property type="entry name" value="Amidohydro_1"/>
    <property type="match status" value="1"/>
</dbReference>
<feature type="compositionally biased region" description="Polar residues" evidence="1">
    <location>
        <begin position="532"/>
        <end position="546"/>
    </location>
</feature>
<dbReference type="PANTHER" id="PTHR43135:SF3">
    <property type="entry name" value="ALPHA-D-RIBOSE 1-METHYLPHOSPHONATE 5-TRIPHOSPHATE DIPHOSPHATASE"/>
    <property type="match status" value="1"/>
</dbReference>
<gene>
    <name evidence="4" type="ORF">TCE0_017f03441</name>
</gene>
<accession>A0A6V8H4T4</accession>
<evidence type="ECO:0000256" key="2">
    <source>
        <dbReference type="SAM" id="Phobius"/>
    </source>
</evidence>
<name>A0A6V8H4T4_TALPI</name>
<comment type="caution">
    <text evidence="4">The sequence shown here is derived from an EMBL/GenBank/DDBJ whole genome shotgun (WGS) entry which is preliminary data.</text>
</comment>
<feature type="transmembrane region" description="Helical" evidence="2">
    <location>
        <begin position="23"/>
        <end position="40"/>
    </location>
</feature>
<dbReference type="SUPFAM" id="SSF51556">
    <property type="entry name" value="Metallo-dependent hydrolases"/>
    <property type="match status" value="1"/>
</dbReference>
<keyword evidence="2" id="KW-1133">Transmembrane helix</keyword>
<evidence type="ECO:0000256" key="1">
    <source>
        <dbReference type="SAM" id="MobiDB-lite"/>
    </source>
</evidence>
<protein>
    <recommendedName>
        <fullName evidence="3">Amidohydrolase-related domain-containing protein</fullName>
    </recommendedName>
</protein>
<dbReference type="Proteomes" id="UP000053095">
    <property type="component" value="Unassembled WGS sequence"/>
</dbReference>
<feature type="region of interest" description="Disordered" evidence="1">
    <location>
        <begin position="518"/>
        <end position="547"/>
    </location>
</feature>